<dbReference type="GO" id="GO:0016491">
    <property type="term" value="F:oxidoreductase activity"/>
    <property type="evidence" value="ECO:0007669"/>
    <property type="project" value="UniProtKB-KW"/>
</dbReference>
<gene>
    <name evidence="3" type="ORF">EDC28_10494</name>
</gene>
<dbReference type="Gene3D" id="3.40.50.720">
    <property type="entry name" value="NAD(P)-binding Rossmann-like Domain"/>
    <property type="match status" value="1"/>
</dbReference>
<evidence type="ECO:0000313" key="3">
    <source>
        <dbReference type="EMBL" id="ROQ27444.1"/>
    </source>
</evidence>
<dbReference type="InterPro" id="IPR002347">
    <property type="entry name" value="SDR_fam"/>
</dbReference>
<dbReference type="AlphaFoldDB" id="A0A3N1P5Y8"/>
<dbReference type="Proteomes" id="UP000268033">
    <property type="component" value="Unassembled WGS sequence"/>
</dbReference>
<proteinExistence type="inferred from homology"/>
<dbReference type="Pfam" id="PF00106">
    <property type="entry name" value="adh_short"/>
    <property type="match status" value="1"/>
</dbReference>
<evidence type="ECO:0000313" key="4">
    <source>
        <dbReference type="Proteomes" id="UP000268033"/>
    </source>
</evidence>
<dbReference type="PANTHER" id="PTHR44196:SF1">
    <property type="entry name" value="DEHYDROGENASE_REDUCTASE SDR FAMILY MEMBER 7B"/>
    <property type="match status" value="1"/>
</dbReference>
<keyword evidence="4" id="KW-1185">Reference proteome</keyword>
<comment type="caution">
    <text evidence="3">The sequence shown here is derived from an EMBL/GenBank/DDBJ whole genome shotgun (WGS) entry which is preliminary data.</text>
</comment>
<sequence length="239" mass="25861">MKVLITGATSGIGWQLAHDYLDEGHDVIAVGRKRQALAVLKDKGAKVLALDLTDRQATLDGLAGLGPLNLAILNAGTCEYLDMPDFDSAAFIRVMRANVESMAISIEGVLPCLIGCEGARLVGVASAAAYLPLPRAEAYGASKAAIRYLFDTLDITLARQGVAVSTVFPGFVKTPLTDKNDFAMPMQLSAQDAARYIRRGIDKGQRHIHFPKAFTWTLQLLGLLPQGLWRRLAKRMIKA</sequence>
<reference evidence="3 4" key="1">
    <citation type="submission" date="2018-11" db="EMBL/GenBank/DDBJ databases">
        <title>Genomic Encyclopedia of Type Strains, Phase IV (KMG-IV): sequencing the most valuable type-strain genomes for metagenomic binning, comparative biology and taxonomic classification.</title>
        <authorList>
            <person name="Goeker M."/>
        </authorList>
    </citation>
    <scope>NUCLEOTIDE SEQUENCE [LARGE SCALE GENOMIC DNA]</scope>
    <source>
        <strain evidence="3 4">DSM 21945</strain>
    </source>
</reference>
<comment type="similarity">
    <text evidence="1">Belongs to the short-chain dehydrogenases/reductases (SDR) family.</text>
</comment>
<dbReference type="STRING" id="584787.GCA_001247655_02533"/>
<dbReference type="InterPro" id="IPR036291">
    <property type="entry name" value="NAD(P)-bd_dom_sf"/>
</dbReference>
<organism evidence="3 4">
    <name type="scientific">Gallaecimonas pentaromativorans</name>
    <dbReference type="NCBI Taxonomy" id="584787"/>
    <lineage>
        <taxon>Bacteria</taxon>
        <taxon>Pseudomonadati</taxon>
        <taxon>Pseudomonadota</taxon>
        <taxon>Gammaproteobacteria</taxon>
        <taxon>Enterobacterales</taxon>
        <taxon>Gallaecimonadaceae</taxon>
        <taxon>Gallaecimonas</taxon>
    </lineage>
</organism>
<protein>
    <submittedName>
        <fullName evidence="3">Short-subunit dehydrogenase</fullName>
    </submittedName>
</protein>
<dbReference type="RefSeq" id="WP_123421307.1">
    <property type="nucleotide sequence ID" value="NZ_RJUL01000004.1"/>
</dbReference>
<accession>A0A3N1P5Y8</accession>
<dbReference type="SUPFAM" id="SSF51735">
    <property type="entry name" value="NAD(P)-binding Rossmann-fold domains"/>
    <property type="match status" value="1"/>
</dbReference>
<evidence type="ECO:0000256" key="1">
    <source>
        <dbReference type="ARBA" id="ARBA00006484"/>
    </source>
</evidence>
<evidence type="ECO:0000256" key="2">
    <source>
        <dbReference type="ARBA" id="ARBA00023002"/>
    </source>
</evidence>
<dbReference type="GO" id="GO:0016020">
    <property type="term" value="C:membrane"/>
    <property type="evidence" value="ECO:0007669"/>
    <property type="project" value="TreeGrafter"/>
</dbReference>
<name>A0A3N1P5Y8_9GAMM</name>
<dbReference type="EMBL" id="RJUL01000004">
    <property type="protein sequence ID" value="ROQ27444.1"/>
    <property type="molecule type" value="Genomic_DNA"/>
</dbReference>
<keyword evidence="2" id="KW-0560">Oxidoreductase</keyword>
<dbReference type="PANTHER" id="PTHR44196">
    <property type="entry name" value="DEHYDROGENASE/REDUCTASE SDR FAMILY MEMBER 7B"/>
    <property type="match status" value="1"/>
</dbReference>
<dbReference type="PRINTS" id="PR00081">
    <property type="entry name" value="GDHRDH"/>
</dbReference>